<evidence type="ECO:0000256" key="1">
    <source>
        <dbReference type="SAM" id="MobiDB-lite"/>
    </source>
</evidence>
<name>A0A1D1W819_RAMVA</name>
<protein>
    <submittedName>
        <fullName evidence="2">Uncharacterized protein</fullName>
    </submittedName>
</protein>
<keyword evidence="3" id="KW-1185">Reference proteome</keyword>
<evidence type="ECO:0000313" key="3">
    <source>
        <dbReference type="Proteomes" id="UP000186922"/>
    </source>
</evidence>
<comment type="caution">
    <text evidence="2">The sequence shown here is derived from an EMBL/GenBank/DDBJ whole genome shotgun (WGS) entry which is preliminary data.</text>
</comment>
<feature type="compositionally biased region" description="Polar residues" evidence="1">
    <location>
        <begin position="28"/>
        <end position="39"/>
    </location>
</feature>
<organism evidence="2 3">
    <name type="scientific">Ramazzottius varieornatus</name>
    <name type="common">Water bear</name>
    <name type="synonym">Tardigrade</name>
    <dbReference type="NCBI Taxonomy" id="947166"/>
    <lineage>
        <taxon>Eukaryota</taxon>
        <taxon>Metazoa</taxon>
        <taxon>Ecdysozoa</taxon>
        <taxon>Tardigrada</taxon>
        <taxon>Eutardigrada</taxon>
        <taxon>Parachela</taxon>
        <taxon>Hypsibioidea</taxon>
        <taxon>Ramazzottiidae</taxon>
        <taxon>Ramazzottius</taxon>
    </lineage>
</organism>
<proteinExistence type="predicted"/>
<evidence type="ECO:0000313" key="2">
    <source>
        <dbReference type="EMBL" id="GAV07209.1"/>
    </source>
</evidence>
<gene>
    <name evidence="2" type="primary">RvY_17079-1</name>
    <name evidence="2" type="synonym">RvY_17079.1</name>
    <name evidence="2" type="ORF">RvY_17079</name>
</gene>
<reference evidence="2 3" key="1">
    <citation type="journal article" date="2016" name="Nat. Commun.">
        <title>Extremotolerant tardigrade genome and improved radiotolerance of human cultured cells by tardigrade-unique protein.</title>
        <authorList>
            <person name="Hashimoto T."/>
            <person name="Horikawa D.D."/>
            <person name="Saito Y."/>
            <person name="Kuwahara H."/>
            <person name="Kozuka-Hata H."/>
            <person name="Shin-I T."/>
            <person name="Minakuchi Y."/>
            <person name="Ohishi K."/>
            <person name="Motoyama A."/>
            <person name="Aizu T."/>
            <person name="Enomoto A."/>
            <person name="Kondo K."/>
            <person name="Tanaka S."/>
            <person name="Hara Y."/>
            <person name="Koshikawa S."/>
            <person name="Sagara H."/>
            <person name="Miura T."/>
            <person name="Yokobori S."/>
            <person name="Miyagawa K."/>
            <person name="Suzuki Y."/>
            <person name="Kubo T."/>
            <person name="Oyama M."/>
            <person name="Kohara Y."/>
            <person name="Fujiyama A."/>
            <person name="Arakawa K."/>
            <person name="Katayama T."/>
            <person name="Toyoda A."/>
            <person name="Kunieda T."/>
        </authorList>
    </citation>
    <scope>NUCLEOTIDE SEQUENCE [LARGE SCALE GENOMIC DNA]</scope>
    <source>
        <strain evidence="2 3">YOKOZUNA-1</strain>
    </source>
</reference>
<sequence length="72" mass="7805">MTIGKTSKSSLVMTCSLVANCKEDSADKGQSSDSPQNSKAVVREGGNPREWGTLSGLPLNKSIFHWYSDQEN</sequence>
<feature type="region of interest" description="Disordered" evidence="1">
    <location>
        <begin position="23"/>
        <end position="54"/>
    </location>
</feature>
<dbReference type="EMBL" id="BDGG01000014">
    <property type="protein sequence ID" value="GAV07209.1"/>
    <property type="molecule type" value="Genomic_DNA"/>
</dbReference>
<dbReference type="Proteomes" id="UP000186922">
    <property type="component" value="Unassembled WGS sequence"/>
</dbReference>
<accession>A0A1D1W819</accession>
<dbReference type="AlphaFoldDB" id="A0A1D1W819"/>